<protein>
    <submittedName>
        <fullName evidence="2">LytR/AlgR family response regulator transcription factor</fullName>
    </submittedName>
</protein>
<dbReference type="Proteomes" id="UP001597510">
    <property type="component" value="Unassembled WGS sequence"/>
</dbReference>
<organism evidence="2 3">
    <name type="scientific">Emticicia soli</name>
    <dbReference type="NCBI Taxonomy" id="2027878"/>
    <lineage>
        <taxon>Bacteria</taxon>
        <taxon>Pseudomonadati</taxon>
        <taxon>Bacteroidota</taxon>
        <taxon>Cytophagia</taxon>
        <taxon>Cytophagales</taxon>
        <taxon>Leadbetterellaceae</taxon>
        <taxon>Emticicia</taxon>
    </lineage>
</organism>
<reference evidence="3" key="1">
    <citation type="journal article" date="2019" name="Int. J. Syst. Evol. Microbiol.">
        <title>The Global Catalogue of Microorganisms (GCM) 10K type strain sequencing project: providing services to taxonomists for standard genome sequencing and annotation.</title>
        <authorList>
            <consortium name="The Broad Institute Genomics Platform"/>
            <consortium name="The Broad Institute Genome Sequencing Center for Infectious Disease"/>
            <person name="Wu L."/>
            <person name="Ma J."/>
        </authorList>
    </citation>
    <scope>NUCLEOTIDE SEQUENCE [LARGE SCALE GENOMIC DNA]</scope>
    <source>
        <strain evidence="3">KCTC 52344</strain>
    </source>
</reference>
<comment type="caution">
    <text evidence="2">The sequence shown here is derived from an EMBL/GenBank/DDBJ whole genome shotgun (WGS) entry which is preliminary data.</text>
</comment>
<dbReference type="EMBL" id="JBHULC010000005">
    <property type="protein sequence ID" value="MFD2520343.1"/>
    <property type="molecule type" value="Genomic_DNA"/>
</dbReference>
<evidence type="ECO:0000259" key="1">
    <source>
        <dbReference type="PROSITE" id="PS50930"/>
    </source>
</evidence>
<evidence type="ECO:0000313" key="3">
    <source>
        <dbReference type="Proteomes" id="UP001597510"/>
    </source>
</evidence>
<sequence>MKDYDIIHVGGRKQLPHQQIVMLKSESNYTNIILLNGSSLIVATTLGEIAKRLTHLSFFRPNRSTLINLAYLKVVDNNYSQIMMQNDEVITLARRRSKKFKNYFRVPENQSYNPSDTNICHVGNQ</sequence>
<keyword evidence="3" id="KW-1185">Reference proteome</keyword>
<dbReference type="Gene3D" id="2.40.50.1020">
    <property type="entry name" value="LytTr DNA-binding domain"/>
    <property type="match status" value="1"/>
</dbReference>
<proteinExistence type="predicted"/>
<dbReference type="PROSITE" id="PS50930">
    <property type="entry name" value="HTH_LYTTR"/>
    <property type="match status" value="1"/>
</dbReference>
<feature type="domain" description="HTH LytTR-type" evidence="1">
    <location>
        <begin position="10"/>
        <end position="106"/>
    </location>
</feature>
<name>A0ABW5J3K3_9BACT</name>
<dbReference type="SMART" id="SM00850">
    <property type="entry name" value="LytTR"/>
    <property type="match status" value="1"/>
</dbReference>
<dbReference type="RefSeq" id="WP_340238956.1">
    <property type="nucleotide sequence ID" value="NZ_JBBEWC010000011.1"/>
</dbReference>
<gene>
    <name evidence="2" type="ORF">ACFSR2_05585</name>
</gene>
<evidence type="ECO:0000313" key="2">
    <source>
        <dbReference type="EMBL" id="MFD2520343.1"/>
    </source>
</evidence>
<dbReference type="Pfam" id="PF04397">
    <property type="entry name" value="LytTR"/>
    <property type="match status" value="1"/>
</dbReference>
<dbReference type="InterPro" id="IPR007492">
    <property type="entry name" value="LytTR_DNA-bd_dom"/>
</dbReference>
<accession>A0ABW5J3K3</accession>